<dbReference type="EMBL" id="CM044703">
    <property type="protein sequence ID" value="KAI5672379.1"/>
    <property type="molecule type" value="Genomic_DNA"/>
</dbReference>
<accession>A0ACC0BI66</accession>
<keyword evidence="2" id="KW-1185">Reference proteome</keyword>
<name>A0ACC0BI66_CATRO</name>
<gene>
    <name evidence="1" type="ORF">M9H77_12743</name>
</gene>
<reference evidence="2" key="1">
    <citation type="journal article" date="2023" name="Nat. Plants">
        <title>Single-cell RNA sequencing provides a high-resolution roadmap for understanding the multicellular compartmentation of specialized metabolism.</title>
        <authorList>
            <person name="Sun S."/>
            <person name="Shen X."/>
            <person name="Li Y."/>
            <person name="Li Y."/>
            <person name="Wang S."/>
            <person name="Li R."/>
            <person name="Zhang H."/>
            <person name="Shen G."/>
            <person name="Guo B."/>
            <person name="Wei J."/>
            <person name="Xu J."/>
            <person name="St-Pierre B."/>
            <person name="Chen S."/>
            <person name="Sun C."/>
        </authorList>
    </citation>
    <scope>NUCLEOTIDE SEQUENCE [LARGE SCALE GENOMIC DNA]</scope>
</reference>
<protein>
    <submittedName>
        <fullName evidence="1">Uncharacterized protein</fullName>
    </submittedName>
</protein>
<evidence type="ECO:0000313" key="2">
    <source>
        <dbReference type="Proteomes" id="UP001060085"/>
    </source>
</evidence>
<dbReference type="Proteomes" id="UP001060085">
    <property type="component" value="Linkage Group LG03"/>
</dbReference>
<evidence type="ECO:0000313" key="1">
    <source>
        <dbReference type="EMBL" id="KAI5672379.1"/>
    </source>
</evidence>
<comment type="caution">
    <text evidence="1">The sequence shown here is derived from an EMBL/GenBank/DDBJ whole genome shotgun (WGS) entry which is preliminary data.</text>
</comment>
<organism evidence="1 2">
    <name type="scientific">Catharanthus roseus</name>
    <name type="common">Madagascar periwinkle</name>
    <name type="synonym">Vinca rosea</name>
    <dbReference type="NCBI Taxonomy" id="4058"/>
    <lineage>
        <taxon>Eukaryota</taxon>
        <taxon>Viridiplantae</taxon>
        <taxon>Streptophyta</taxon>
        <taxon>Embryophyta</taxon>
        <taxon>Tracheophyta</taxon>
        <taxon>Spermatophyta</taxon>
        <taxon>Magnoliopsida</taxon>
        <taxon>eudicotyledons</taxon>
        <taxon>Gunneridae</taxon>
        <taxon>Pentapetalae</taxon>
        <taxon>asterids</taxon>
        <taxon>lamiids</taxon>
        <taxon>Gentianales</taxon>
        <taxon>Apocynaceae</taxon>
        <taxon>Rauvolfioideae</taxon>
        <taxon>Vinceae</taxon>
        <taxon>Catharanthinae</taxon>
        <taxon>Catharanthus</taxon>
    </lineage>
</organism>
<sequence>MYTLYHKNTENDEIKVNGMVVFIEEALKNKLEGFEDQGKASKLFSICSIRKDQSREQIGGFPFFESIDVESSNYISGVLRPLFPQVSISPLSMGNDMSSNVALTSSLFREISYVLSHIAFLILFVEALA</sequence>
<proteinExistence type="predicted"/>